<dbReference type="EMBL" id="FODO01000009">
    <property type="protein sequence ID" value="SEO40615.1"/>
    <property type="molecule type" value="Genomic_DNA"/>
</dbReference>
<dbReference type="InterPro" id="IPR039315">
    <property type="entry name" value="CheW"/>
</dbReference>
<dbReference type="FunFam" id="2.40.50.180:FF:000002">
    <property type="entry name" value="Chemotaxis protein CheW"/>
    <property type="match status" value="1"/>
</dbReference>
<organism evidence="6 7">
    <name type="scientific">Nitrosomonas oligotropha</name>
    <dbReference type="NCBI Taxonomy" id="42354"/>
    <lineage>
        <taxon>Bacteria</taxon>
        <taxon>Pseudomonadati</taxon>
        <taxon>Pseudomonadota</taxon>
        <taxon>Betaproteobacteria</taxon>
        <taxon>Nitrosomonadales</taxon>
        <taxon>Nitrosomonadaceae</taxon>
        <taxon>Nitrosomonas</taxon>
    </lineage>
</organism>
<dbReference type="GO" id="GO:0005829">
    <property type="term" value="C:cytosol"/>
    <property type="evidence" value="ECO:0007669"/>
    <property type="project" value="TreeGrafter"/>
</dbReference>
<keyword evidence="4" id="KW-0145">Chemotaxis</keyword>
<evidence type="ECO:0000259" key="5">
    <source>
        <dbReference type="PROSITE" id="PS50851"/>
    </source>
</evidence>
<dbReference type="OrthoDB" id="9790406at2"/>
<keyword evidence="3" id="KW-0963">Cytoplasm</keyword>
<dbReference type="PANTHER" id="PTHR22617">
    <property type="entry name" value="CHEMOTAXIS SENSOR HISTIDINE KINASE-RELATED"/>
    <property type="match status" value="1"/>
</dbReference>
<dbReference type="CDD" id="cd00732">
    <property type="entry name" value="CheW"/>
    <property type="match status" value="1"/>
</dbReference>
<dbReference type="Proteomes" id="UP000198814">
    <property type="component" value="Unassembled WGS sequence"/>
</dbReference>
<gene>
    <name evidence="6" type="ORF">SAMN05216333_10971</name>
</gene>
<dbReference type="Gene3D" id="2.30.30.40">
    <property type="entry name" value="SH3 Domains"/>
    <property type="match status" value="1"/>
</dbReference>
<dbReference type="STRING" id="42354.SAMN05216333_10971"/>
<accession>A0A1H8PFD0</accession>
<dbReference type="GO" id="GO:0006935">
    <property type="term" value="P:chemotaxis"/>
    <property type="evidence" value="ECO:0007669"/>
    <property type="project" value="UniProtKB-KW"/>
</dbReference>
<dbReference type="SUPFAM" id="SSF50341">
    <property type="entry name" value="CheW-like"/>
    <property type="match status" value="1"/>
</dbReference>
<evidence type="ECO:0000256" key="1">
    <source>
        <dbReference type="ARBA" id="ARBA00004496"/>
    </source>
</evidence>
<dbReference type="RefSeq" id="WP_090318537.1">
    <property type="nucleotide sequence ID" value="NZ_FNOE01000010.1"/>
</dbReference>
<dbReference type="InterPro" id="IPR002545">
    <property type="entry name" value="CheW-lke_dom"/>
</dbReference>
<evidence type="ECO:0000256" key="3">
    <source>
        <dbReference type="ARBA" id="ARBA00022490"/>
    </source>
</evidence>
<dbReference type="AlphaFoldDB" id="A0A1H8PFD0"/>
<comment type="subcellular location">
    <subcellularLocation>
        <location evidence="1">Cytoplasm</location>
    </subcellularLocation>
</comment>
<keyword evidence="7" id="KW-1185">Reference proteome</keyword>
<evidence type="ECO:0000313" key="6">
    <source>
        <dbReference type="EMBL" id="SEO40615.1"/>
    </source>
</evidence>
<evidence type="ECO:0000256" key="4">
    <source>
        <dbReference type="ARBA" id="ARBA00022500"/>
    </source>
</evidence>
<protein>
    <recommendedName>
        <fullName evidence="2">Chemotaxis protein CheW</fullName>
    </recommendedName>
</protein>
<dbReference type="PROSITE" id="PS50851">
    <property type="entry name" value="CHEW"/>
    <property type="match status" value="1"/>
</dbReference>
<evidence type="ECO:0000313" key="7">
    <source>
        <dbReference type="Proteomes" id="UP000198814"/>
    </source>
</evidence>
<proteinExistence type="predicted"/>
<dbReference type="Pfam" id="PF01584">
    <property type="entry name" value="CheW"/>
    <property type="match status" value="1"/>
</dbReference>
<name>A0A1H8PFD0_9PROT</name>
<evidence type="ECO:0000256" key="2">
    <source>
        <dbReference type="ARBA" id="ARBA00021483"/>
    </source>
</evidence>
<dbReference type="SMART" id="SM00260">
    <property type="entry name" value="CheW"/>
    <property type="match status" value="1"/>
</dbReference>
<dbReference type="PANTHER" id="PTHR22617:SF45">
    <property type="entry name" value="CHEMOTAXIS PROTEIN CHEW"/>
    <property type="match status" value="1"/>
</dbReference>
<dbReference type="InterPro" id="IPR036061">
    <property type="entry name" value="CheW-like_dom_sf"/>
</dbReference>
<dbReference type="Gene3D" id="2.40.50.180">
    <property type="entry name" value="CheA-289, Domain 4"/>
    <property type="match status" value="1"/>
</dbReference>
<reference evidence="7" key="1">
    <citation type="submission" date="2016-10" db="EMBL/GenBank/DDBJ databases">
        <authorList>
            <person name="Varghese N."/>
            <person name="Submissions S."/>
        </authorList>
    </citation>
    <scope>NUCLEOTIDE SEQUENCE [LARGE SCALE GENOMIC DNA]</scope>
    <source>
        <strain evidence="7">Nm76</strain>
    </source>
</reference>
<sequence>MSQEQAAITTSNPVNPHTNQMANEFLTFRLGSEEYGIEILKVQEIRGYDAITQIANAPEFIKGVVNLRGIIVPIIDMRIKFQLGSATYDQFTVVIILNVAGRVMGIVVDGVSDVITLGLEQMRPAPGLGSVIDTEYIMGLGTVDERMLILIDIEKMMSSSDMGLIEQTVN</sequence>
<feature type="domain" description="CheW-like" evidence="5">
    <location>
        <begin position="22"/>
        <end position="162"/>
    </location>
</feature>
<dbReference type="GO" id="GO:0007165">
    <property type="term" value="P:signal transduction"/>
    <property type="evidence" value="ECO:0007669"/>
    <property type="project" value="InterPro"/>
</dbReference>